<evidence type="ECO:0000313" key="2">
    <source>
        <dbReference type="EMBL" id="VEL24549.1"/>
    </source>
</evidence>
<accession>A0A3S5CIM9</accession>
<feature type="compositionally biased region" description="Low complexity" evidence="1">
    <location>
        <begin position="184"/>
        <end position="195"/>
    </location>
</feature>
<dbReference type="EMBL" id="CAAALY010068359">
    <property type="protein sequence ID" value="VEL24549.1"/>
    <property type="molecule type" value="Genomic_DNA"/>
</dbReference>
<reference evidence="2" key="1">
    <citation type="submission" date="2018-11" db="EMBL/GenBank/DDBJ databases">
        <authorList>
            <consortium name="Pathogen Informatics"/>
        </authorList>
    </citation>
    <scope>NUCLEOTIDE SEQUENCE</scope>
</reference>
<comment type="caution">
    <text evidence="2">The sequence shown here is derived from an EMBL/GenBank/DDBJ whole genome shotgun (WGS) entry which is preliminary data.</text>
</comment>
<proteinExistence type="predicted"/>
<feature type="region of interest" description="Disordered" evidence="1">
    <location>
        <begin position="1"/>
        <end position="29"/>
    </location>
</feature>
<dbReference type="Proteomes" id="UP000784294">
    <property type="component" value="Unassembled WGS sequence"/>
</dbReference>
<feature type="region of interest" description="Disordered" evidence="1">
    <location>
        <begin position="170"/>
        <end position="198"/>
    </location>
</feature>
<feature type="compositionally biased region" description="Low complexity" evidence="1">
    <location>
        <begin position="104"/>
        <end position="116"/>
    </location>
</feature>
<organism evidence="2 3">
    <name type="scientific">Protopolystoma xenopodis</name>
    <dbReference type="NCBI Taxonomy" id="117903"/>
    <lineage>
        <taxon>Eukaryota</taxon>
        <taxon>Metazoa</taxon>
        <taxon>Spiralia</taxon>
        <taxon>Lophotrochozoa</taxon>
        <taxon>Platyhelminthes</taxon>
        <taxon>Monogenea</taxon>
        <taxon>Polyopisthocotylea</taxon>
        <taxon>Polystomatidea</taxon>
        <taxon>Polystomatidae</taxon>
        <taxon>Protopolystoma</taxon>
    </lineage>
</organism>
<protein>
    <submittedName>
        <fullName evidence="2">Uncharacterized protein</fullName>
    </submittedName>
</protein>
<sequence>MQQITRSFGANSQSTQPRRRSKRTVISSNPSADILDDKITLTTLSKNSLIKQPSMSTIGASASSSTPNSINYTKRLAPEFDHSAGKITCLNSIERHSFHPHTTFAASSTSTPAGSALTEAPATRSDMPRLRSSSFRASNIVENHGTPLTSASQGARKHSSLVSQLGKQVYIPKDSASTPGPRTRSQVAKAAASSRRSSRLLGTHHASLTFVAQNVSNKGHELAKCNDLCVNDLALGHLSNSKNPNPCGLAKSSMLNTSSTALASQVGPTMCCSPVLTESLNGNIKLPPQQWDQVRDERNVGTVIILRSIVDLFRAYRCVYYPSTGVIHPTYLYMVHN</sequence>
<evidence type="ECO:0000313" key="3">
    <source>
        <dbReference type="Proteomes" id="UP000784294"/>
    </source>
</evidence>
<name>A0A3S5CIM9_9PLAT</name>
<evidence type="ECO:0000256" key="1">
    <source>
        <dbReference type="SAM" id="MobiDB-lite"/>
    </source>
</evidence>
<feature type="region of interest" description="Disordered" evidence="1">
    <location>
        <begin position="142"/>
        <end position="161"/>
    </location>
</feature>
<feature type="compositionally biased region" description="Polar residues" evidence="1">
    <location>
        <begin position="142"/>
        <end position="153"/>
    </location>
</feature>
<dbReference type="AlphaFoldDB" id="A0A3S5CIM9"/>
<feature type="compositionally biased region" description="Polar residues" evidence="1">
    <location>
        <begin position="1"/>
        <end position="16"/>
    </location>
</feature>
<feature type="region of interest" description="Disordered" evidence="1">
    <location>
        <begin position="104"/>
        <end position="130"/>
    </location>
</feature>
<keyword evidence="3" id="KW-1185">Reference proteome</keyword>
<gene>
    <name evidence="2" type="ORF">PXEA_LOCUS17989</name>
</gene>